<sequence length="251" mass="27831">MPTQHKTLISGTMINFLANPERFTRVTAPFRPWLAGLGAALLAWGLYLCFASPEDYQQGDTVRIMYLHVPFAYLSMALYAGVGAASFFGLIFRHALADAAAKAMAPVGAVFTVIALLTGSLWGKPMWGTWWQWDGRMTSVLVLLLFYIGYIAIHAAIEDEQRAARSAGILALVGLVNLPIIKFSVEWWNTLHQGSSVFRADGPTIAPDMLWPLFVMIAATHVISAWLILVRIDSEILARKYRALRAKLSYN</sequence>
<dbReference type="InterPro" id="IPR003557">
    <property type="entry name" value="Cyt_c_biogenesis_CcmC"/>
</dbReference>
<evidence type="ECO:0000256" key="8">
    <source>
        <dbReference type="ARBA" id="ARBA00023136"/>
    </source>
</evidence>
<comment type="function">
    <text evidence="1 9">Required for the export of heme to the periplasm for the biogenesis of c-type cytochromes.</text>
</comment>
<dbReference type="STRING" id="715226.ABI_05790"/>
<feature type="transmembrane region" description="Helical" evidence="9">
    <location>
        <begin position="104"/>
        <end position="123"/>
    </location>
</feature>
<keyword evidence="9" id="KW-0997">Cell inner membrane</keyword>
<keyword evidence="12" id="KW-1185">Reference proteome</keyword>
<dbReference type="AlphaFoldDB" id="F4QKJ4"/>
<keyword evidence="9" id="KW-1003">Cell membrane</keyword>
<keyword evidence="5 9" id="KW-0812">Transmembrane</keyword>
<evidence type="ECO:0000256" key="2">
    <source>
        <dbReference type="ARBA" id="ARBA00004141"/>
    </source>
</evidence>
<feature type="transmembrane region" description="Helical" evidence="9">
    <location>
        <begin position="32"/>
        <end position="51"/>
    </location>
</feature>
<dbReference type="GO" id="GO:0020037">
    <property type="term" value="F:heme binding"/>
    <property type="evidence" value="ECO:0007669"/>
    <property type="project" value="InterPro"/>
</dbReference>
<dbReference type="GO" id="GO:0017004">
    <property type="term" value="P:cytochrome complex assembly"/>
    <property type="evidence" value="ECO:0007669"/>
    <property type="project" value="UniProtKB-KW"/>
</dbReference>
<dbReference type="GO" id="GO:0015232">
    <property type="term" value="F:heme transmembrane transporter activity"/>
    <property type="evidence" value="ECO:0007669"/>
    <property type="project" value="InterPro"/>
</dbReference>
<evidence type="ECO:0000259" key="10">
    <source>
        <dbReference type="Pfam" id="PF01578"/>
    </source>
</evidence>
<comment type="similarity">
    <text evidence="3 9">Belongs to the CcmC/CycZ/HelC family.</text>
</comment>
<keyword evidence="7 9" id="KW-1133">Transmembrane helix</keyword>
<dbReference type="PANTHER" id="PTHR30071">
    <property type="entry name" value="HEME EXPORTER PROTEIN C"/>
    <property type="match status" value="1"/>
</dbReference>
<dbReference type="Pfam" id="PF01578">
    <property type="entry name" value="Cytochrom_C_asm"/>
    <property type="match status" value="1"/>
</dbReference>
<evidence type="ECO:0000313" key="11">
    <source>
        <dbReference type="EMBL" id="EGF92146.1"/>
    </source>
</evidence>
<evidence type="ECO:0000256" key="4">
    <source>
        <dbReference type="ARBA" id="ARBA00016463"/>
    </source>
</evidence>
<evidence type="ECO:0000256" key="1">
    <source>
        <dbReference type="ARBA" id="ARBA00002442"/>
    </source>
</evidence>
<evidence type="ECO:0000256" key="6">
    <source>
        <dbReference type="ARBA" id="ARBA00022748"/>
    </source>
</evidence>
<dbReference type="NCBIfam" id="TIGR01191">
    <property type="entry name" value="ccmC"/>
    <property type="match status" value="1"/>
</dbReference>
<reference evidence="12" key="1">
    <citation type="submission" date="2011-03" db="EMBL/GenBank/DDBJ databases">
        <title>Draft genome sequence of Brevundimonas diminuta.</title>
        <authorList>
            <person name="Brown P.J.B."/>
            <person name="Buechlein A."/>
            <person name="Hemmerich C."/>
            <person name="Brun Y.V."/>
        </authorList>
    </citation>
    <scope>NUCLEOTIDE SEQUENCE [LARGE SCALE GENOMIC DNA]</scope>
    <source>
        <strain evidence="12">C19</strain>
    </source>
</reference>
<dbReference type="GO" id="GO:0005886">
    <property type="term" value="C:plasma membrane"/>
    <property type="evidence" value="ECO:0007669"/>
    <property type="project" value="UniProtKB-SubCell"/>
</dbReference>
<dbReference type="EMBL" id="GL883077">
    <property type="protein sequence ID" value="EGF92146.1"/>
    <property type="molecule type" value="Genomic_DNA"/>
</dbReference>
<dbReference type="PRINTS" id="PR01386">
    <property type="entry name" value="CCMCBIOGNSIS"/>
</dbReference>
<dbReference type="PANTHER" id="PTHR30071:SF1">
    <property type="entry name" value="CYTOCHROME B_B6 PROTEIN-RELATED"/>
    <property type="match status" value="1"/>
</dbReference>
<dbReference type="InterPro" id="IPR002541">
    <property type="entry name" value="Cyt_c_assembly"/>
</dbReference>
<organism evidence="11 12">
    <name type="scientific">Asticcacaulis biprosthecium C19</name>
    <dbReference type="NCBI Taxonomy" id="715226"/>
    <lineage>
        <taxon>Bacteria</taxon>
        <taxon>Pseudomonadati</taxon>
        <taxon>Pseudomonadota</taxon>
        <taxon>Alphaproteobacteria</taxon>
        <taxon>Caulobacterales</taxon>
        <taxon>Caulobacteraceae</taxon>
        <taxon>Asticcacaulis</taxon>
    </lineage>
</organism>
<evidence type="ECO:0000256" key="9">
    <source>
        <dbReference type="RuleBase" id="RU364092"/>
    </source>
</evidence>
<accession>F4QKJ4</accession>
<feature type="transmembrane region" description="Helical" evidence="9">
    <location>
        <begin position="169"/>
        <end position="189"/>
    </location>
</feature>
<feature type="transmembrane region" description="Helical" evidence="9">
    <location>
        <begin position="209"/>
        <end position="232"/>
    </location>
</feature>
<name>F4QKJ4_9CAUL</name>
<feature type="domain" description="Cytochrome c assembly protein" evidence="10">
    <location>
        <begin position="40"/>
        <end position="192"/>
    </location>
</feature>
<keyword evidence="6 9" id="KW-0201">Cytochrome c-type biogenesis</keyword>
<feature type="transmembrane region" description="Helical" evidence="9">
    <location>
        <begin position="135"/>
        <end position="157"/>
    </location>
</feature>
<feature type="transmembrane region" description="Helical" evidence="9">
    <location>
        <begin position="71"/>
        <end position="92"/>
    </location>
</feature>
<evidence type="ECO:0000256" key="3">
    <source>
        <dbReference type="ARBA" id="ARBA00005840"/>
    </source>
</evidence>
<comment type="subcellular location">
    <subcellularLocation>
        <location evidence="9">Cell inner membrane</location>
    </subcellularLocation>
    <subcellularLocation>
        <location evidence="2">Membrane</location>
        <topology evidence="2">Multi-pass membrane protein</topology>
    </subcellularLocation>
</comment>
<evidence type="ECO:0000256" key="7">
    <source>
        <dbReference type="ARBA" id="ARBA00022989"/>
    </source>
</evidence>
<proteinExistence type="inferred from homology"/>
<dbReference type="Proteomes" id="UP000006512">
    <property type="component" value="Unassembled WGS sequence"/>
</dbReference>
<dbReference type="HOGENOM" id="CLU_066538_2_1_5"/>
<dbReference type="eggNOG" id="COG0755">
    <property type="taxonomic scope" value="Bacteria"/>
</dbReference>
<evidence type="ECO:0000313" key="12">
    <source>
        <dbReference type="Proteomes" id="UP000006512"/>
    </source>
</evidence>
<keyword evidence="9" id="KW-0813">Transport</keyword>
<gene>
    <name evidence="9" type="primary">ccmC</name>
    <name evidence="11" type="ORF">ABI_05790</name>
</gene>
<evidence type="ECO:0000256" key="5">
    <source>
        <dbReference type="ARBA" id="ARBA00022692"/>
    </source>
</evidence>
<protein>
    <recommendedName>
        <fullName evidence="4 9">Heme exporter protein C</fullName>
    </recommendedName>
    <alternativeName>
        <fullName evidence="9">Cytochrome c-type biogenesis protein</fullName>
    </alternativeName>
</protein>
<keyword evidence="8 9" id="KW-0472">Membrane</keyword>
<dbReference type="InterPro" id="IPR045062">
    <property type="entry name" value="Cyt_c_biogenesis_CcsA/CcmC"/>
</dbReference>